<reference evidence="2 3" key="1">
    <citation type="submission" date="2019-01" db="EMBL/GenBank/DDBJ databases">
        <title>RHIZO-ID as a novel technology for direct rhizobia identification.</title>
        <authorList>
            <person name="De Meyer S.E."/>
        </authorList>
    </citation>
    <scope>NUCLEOTIDE SEQUENCE [LARGE SCALE GENOMIC DNA]</scope>
    <source>
        <strain evidence="2 3">WSM448</strain>
    </source>
</reference>
<evidence type="ECO:0008006" key="4">
    <source>
        <dbReference type="Google" id="ProtNLM"/>
    </source>
</evidence>
<name>A0A444I6A9_RHILE</name>
<accession>A0A444I6A9</accession>
<dbReference type="Proteomes" id="UP000283817">
    <property type="component" value="Unassembled WGS sequence"/>
</dbReference>
<proteinExistence type="predicted"/>
<organism evidence="2 3">
    <name type="scientific">Rhizobium leguminosarum</name>
    <dbReference type="NCBI Taxonomy" id="384"/>
    <lineage>
        <taxon>Bacteria</taxon>
        <taxon>Pseudomonadati</taxon>
        <taxon>Pseudomonadota</taxon>
        <taxon>Alphaproteobacteria</taxon>
        <taxon>Hyphomicrobiales</taxon>
        <taxon>Rhizobiaceae</taxon>
        <taxon>Rhizobium/Agrobacterium group</taxon>
        <taxon>Rhizobium</taxon>
    </lineage>
</organism>
<sequence length="614" mass="66037">MADLPRPRVAWISPQLNYLLASTRYRCYYPVLALRELEIESVFYKSSKEAIPHLKELDAIVFVKHLDRESLKLAGLAKDQGVKVLIDLCDNIVVANYPMAPDFHPALRLAGIGAFADAIVVPSPALAEALKPLLRSGVCFVVIPDQVETRESIAAAGRLQEQVAPSAERRPVTIVQRAARFIFHMARHPEDAMAILKRKISLVYRLIGMRLATLSGASASQEGLNSSNVAGGGFVPAGVNTVPHVRPKSVLWFGNYGAPHSDFGMLALMLAAPALEAVCRDIPLELTVISNNKVPFDNAIAQIGVPTRYVDWSTDAVFEALKDADVCLLPFGIDAFSATKSANRAVLALEHGVPVVTTRLPSMEPLKGAVAFDDWEAGLRRFLGPLGATERTAATAAARPILAETYSSKAIGKAWATLIGNATTRPRPGYVETPFAGEIAVLLEAPESFELLLPLIDELRHRRDVLLRVLVTPHALAASTRAMIERRIVPYALEAKNILAGDDRILRSLDCLLTAGGYRRDPEGFAAFVTRIAEARGVRTFALEPGVDGSGVTARSLSSTNGSATVLSAQTARGLIEELFDDPAQTGTSTRPPANPVCGSDGNVLDGQEMPLAN</sequence>
<protein>
    <recommendedName>
        <fullName evidence="4">Glycosyltransferase</fullName>
    </recommendedName>
</protein>
<dbReference type="RefSeq" id="WP_128404825.1">
    <property type="nucleotide sequence ID" value="NZ_SBHW01000092.1"/>
</dbReference>
<dbReference type="AlphaFoldDB" id="A0A444I6A9"/>
<dbReference type="EMBL" id="SBHX01000018">
    <property type="protein sequence ID" value="RWX33847.1"/>
    <property type="molecule type" value="Genomic_DNA"/>
</dbReference>
<gene>
    <name evidence="2" type="ORF">EHI47_07455</name>
</gene>
<comment type="caution">
    <text evidence="2">The sequence shown here is derived from an EMBL/GenBank/DDBJ whole genome shotgun (WGS) entry which is preliminary data.</text>
</comment>
<evidence type="ECO:0000313" key="2">
    <source>
        <dbReference type="EMBL" id="RWX33847.1"/>
    </source>
</evidence>
<feature type="region of interest" description="Disordered" evidence="1">
    <location>
        <begin position="583"/>
        <end position="614"/>
    </location>
</feature>
<evidence type="ECO:0000256" key="1">
    <source>
        <dbReference type="SAM" id="MobiDB-lite"/>
    </source>
</evidence>
<evidence type="ECO:0000313" key="3">
    <source>
        <dbReference type="Proteomes" id="UP000283817"/>
    </source>
</evidence>